<evidence type="ECO:0000313" key="10">
    <source>
        <dbReference type="EMBL" id="RSX58387.1"/>
    </source>
</evidence>
<dbReference type="CDD" id="cd06261">
    <property type="entry name" value="TM_PBP2"/>
    <property type="match status" value="1"/>
</dbReference>
<keyword evidence="3 8" id="KW-0813">Transport</keyword>
<name>A0A430FW98_9BIFI</name>
<protein>
    <submittedName>
        <fullName evidence="10">ABC transporter permease protein</fullName>
    </submittedName>
</protein>
<dbReference type="PANTHER" id="PTHR42929:SF1">
    <property type="entry name" value="INNER MEMBRANE ABC TRANSPORTER PERMEASE PROTEIN YDCU-RELATED"/>
    <property type="match status" value="1"/>
</dbReference>
<dbReference type="Pfam" id="PF00528">
    <property type="entry name" value="BPD_transp_1"/>
    <property type="match status" value="1"/>
</dbReference>
<evidence type="ECO:0000256" key="7">
    <source>
        <dbReference type="ARBA" id="ARBA00023136"/>
    </source>
</evidence>
<keyword evidence="11" id="KW-1185">Reference proteome</keyword>
<evidence type="ECO:0000256" key="8">
    <source>
        <dbReference type="RuleBase" id="RU363032"/>
    </source>
</evidence>
<dbReference type="PROSITE" id="PS50928">
    <property type="entry name" value="ABC_TM1"/>
    <property type="match status" value="1"/>
</dbReference>
<feature type="transmembrane region" description="Helical" evidence="8">
    <location>
        <begin position="248"/>
        <end position="269"/>
    </location>
</feature>
<evidence type="ECO:0000256" key="1">
    <source>
        <dbReference type="ARBA" id="ARBA00004651"/>
    </source>
</evidence>
<comment type="caution">
    <text evidence="10">The sequence shown here is derived from an EMBL/GenBank/DDBJ whole genome shotgun (WGS) entry which is preliminary data.</text>
</comment>
<dbReference type="InterPro" id="IPR000515">
    <property type="entry name" value="MetI-like"/>
</dbReference>
<organism evidence="10 11">
    <name type="scientific">Bifidobacterium samirii</name>
    <dbReference type="NCBI Taxonomy" id="2306974"/>
    <lineage>
        <taxon>Bacteria</taxon>
        <taxon>Bacillati</taxon>
        <taxon>Actinomycetota</taxon>
        <taxon>Actinomycetes</taxon>
        <taxon>Bifidobacteriales</taxon>
        <taxon>Bifidobacteriaceae</taxon>
        <taxon>Bifidobacterium</taxon>
    </lineage>
</organism>
<accession>A0A430FW98</accession>
<evidence type="ECO:0000256" key="5">
    <source>
        <dbReference type="ARBA" id="ARBA00022692"/>
    </source>
</evidence>
<dbReference type="GO" id="GO:0055085">
    <property type="term" value="P:transmembrane transport"/>
    <property type="evidence" value="ECO:0007669"/>
    <property type="project" value="InterPro"/>
</dbReference>
<dbReference type="GO" id="GO:0005886">
    <property type="term" value="C:plasma membrane"/>
    <property type="evidence" value="ECO:0007669"/>
    <property type="project" value="UniProtKB-SubCell"/>
</dbReference>
<keyword evidence="7 8" id="KW-0472">Membrane</keyword>
<feature type="transmembrane region" description="Helical" evidence="8">
    <location>
        <begin position="140"/>
        <end position="168"/>
    </location>
</feature>
<feature type="transmembrane region" description="Helical" evidence="8">
    <location>
        <begin position="7"/>
        <end position="29"/>
    </location>
</feature>
<evidence type="ECO:0000256" key="3">
    <source>
        <dbReference type="ARBA" id="ARBA00022448"/>
    </source>
</evidence>
<dbReference type="Gene3D" id="1.10.3720.10">
    <property type="entry name" value="MetI-like"/>
    <property type="match status" value="1"/>
</dbReference>
<dbReference type="OrthoDB" id="3238099at2"/>
<sequence>MKNTKQWFPYLLVIPAFLVAMLTVAYPIVNGVAQSFEGEDGGFTLSNYVYFFTDRNELANIGFTLVICLVTVVLAVVSAYLLALYLRFTHSWFSRAIGFLYLLPRFVPSMVAVYAMIAVVRDSGFINRLMLLFGINAKPGLMYSANGVVLMNLWFNIPFAAMIIAASLGGVRDSIIESARDVGAGRWTIFRTIILPLTYKDALVASTFVFMTNVGSFTTPYLMGPNAPKLLGVDLFNQFNSYGDYPKAAALSTIMFLLCAASAVVYIYTNMKDSEWEKK</sequence>
<dbReference type="AlphaFoldDB" id="A0A430FW98"/>
<gene>
    <name evidence="10" type="ORF">D2E24_0266</name>
</gene>
<evidence type="ECO:0000259" key="9">
    <source>
        <dbReference type="PROSITE" id="PS50928"/>
    </source>
</evidence>
<comment type="similarity">
    <text evidence="2">Belongs to the binding-protein-dependent transport system permease family. CysTW subfamily.</text>
</comment>
<comment type="subcellular location">
    <subcellularLocation>
        <location evidence="1 8">Cell membrane</location>
        <topology evidence="1 8">Multi-pass membrane protein</topology>
    </subcellularLocation>
</comment>
<dbReference type="PANTHER" id="PTHR42929">
    <property type="entry name" value="INNER MEMBRANE ABC TRANSPORTER PERMEASE PROTEIN YDCU-RELATED-RELATED"/>
    <property type="match status" value="1"/>
</dbReference>
<reference evidence="10 11" key="1">
    <citation type="submission" date="2018-09" db="EMBL/GenBank/DDBJ databases">
        <title>Characterization of the phylogenetic diversity of five novel species belonging to the genus Bifidobacterium.</title>
        <authorList>
            <person name="Lugli G.A."/>
            <person name="Duranti S."/>
            <person name="Milani C."/>
        </authorList>
    </citation>
    <scope>NUCLEOTIDE SEQUENCE [LARGE SCALE GENOMIC DNA]</scope>
    <source>
        <strain evidence="10 11">2033B</strain>
    </source>
</reference>
<dbReference type="SUPFAM" id="SSF161098">
    <property type="entry name" value="MetI-like"/>
    <property type="match status" value="1"/>
</dbReference>
<dbReference type="Proteomes" id="UP000287470">
    <property type="component" value="Unassembled WGS sequence"/>
</dbReference>
<dbReference type="RefSeq" id="WP_125967546.1">
    <property type="nucleotide sequence ID" value="NZ_QXGK01000002.1"/>
</dbReference>
<evidence type="ECO:0000313" key="11">
    <source>
        <dbReference type="Proteomes" id="UP000287470"/>
    </source>
</evidence>
<feature type="transmembrane region" description="Helical" evidence="8">
    <location>
        <begin position="98"/>
        <end position="120"/>
    </location>
</feature>
<evidence type="ECO:0000256" key="2">
    <source>
        <dbReference type="ARBA" id="ARBA00007069"/>
    </source>
</evidence>
<keyword evidence="5 8" id="KW-0812">Transmembrane</keyword>
<feature type="domain" description="ABC transmembrane type-1" evidence="9">
    <location>
        <begin position="61"/>
        <end position="266"/>
    </location>
</feature>
<evidence type="ECO:0000256" key="4">
    <source>
        <dbReference type="ARBA" id="ARBA00022475"/>
    </source>
</evidence>
<feature type="transmembrane region" description="Helical" evidence="8">
    <location>
        <begin position="61"/>
        <end position="86"/>
    </location>
</feature>
<dbReference type="InterPro" id="IPR035906">
    <property type="entry name" value="MetI-like_sf"/>
</dbReference>
<keyword evidence="6 8" id="KW-1133">Transmembrane helix</keyword>
<keyword evidence="4" id="KW-1003">Cell membrane</keyword>
<proteinExistence type="inferred from homology"/>
<dbReference type="EMBL" id="QXGK01000002">
    <property type="protein sequence ID" value="RSX58387.1"/>
    <property type="molecule type" value="Genomic_DNA"/>
</dbReference>
<evidence type="ECO:0000256" key="6">
    <source>
        <dbReference type="ARBA" id="ARBA00022989"/>
    </source>
</evidence>